<dbReference type="PANTHER" id="PTHR30011">
    <property type="entry name" value="ALKANESULFONATE MONOOXYGENASE-RELATED"/>
    <property type="match status" value="1"/>
</dbReference>
<keyword evidence="7" id="KW-1185">Reference proteome</keyword>
<reference evidence="6 7" key="1">
    <citation type="submission" date="2020-07" db="EMBL/GenBank/DDBJ databases">
        <title>Sequencing the genomes of 1000 actinobacteria strains.</title>
        <authorList>
            <person name="Klenk H.-P."/>
        </authorList>
    </citation>
    <scope>NUCLEOTIDE SEQUENCE [LARGE SCALE GENOMIC DNA]</scope>
    <source>
        <strain evidence="6 7">DSM 45772</strain>
    </source>
</reference>
<evidence type="ECO:0000259" key="5">
    <source>
        <dbReference type="Pfam" id="PF00296"/>
    </source>
</evidence>
<evidence type="ECO:0000256" key="4">
    <source>
        <dbReference type="ARBA" id="ARBA00023033"/>
    </source>
</evidence>
<accession>A0A7Y9DS33</accession>
<evidence type="ECO:0000313" key="6">
    <source>
        <dbReference type="EMBL" id="NYD34501.1"/>
    </source>
</evidence>
<dbReference type="PANTHER" id="PTHR30011:SF16">
    <property type="entry name" value="C2H2 FINGER DOMAIN TRANSCRIPTION FACTOR (EUROFUNG)-RELATED"/>
    <property type="match status" value="1"/>
</dbReference>
<dbReference type="InterPro" id="IPR051260">
    <property type="entry name" value="Diverse_substr_monoxygenases"/>
</dbReference>
<feature type="domain" description="Luciferase-like" evidence="5">
    <location>
        <begin position="24"/>
        <end position="223"/>
    </location>
</feature>
<dbReference type="GO" id="GO:0016705">
    <property type="term" value="F:oxidoreductase activity, acting on paired donors, with incorporation or reduction of molecular oxygen"/>
    <property type="evidence" value="ECO:0007669"/>
    <property type="project" value="InterPro"/>
</dbReference>
<dbReference type="NCBIfam" id="TIGR03621">
    <property type="entry name" value="F420_MSMEG_2516"/>
    <property type="match status" value="1"/>
</dbReference>
<dbReference type="Gene3D" id="3.20.20.30">
    <property type="entry name" value="Luciferase-like domain"/>
    <property type="match status" value="1"/>
</dbReference>
<evidence type="ECO:0000313" key="7">
    <source>
        <dbReference type="Proteomes" id="UP000535890"/>
    </source>
</evidence>
<keyword evidence="1" id="KW-0285">Flavoprotein</keyword>
<evidence type="ECO:0000256" key="3">
    <source>
        <dbReference type="ARBA" id="ARBA00023002"/>
    </source>
</evidence>
<dbReference type="Pfam" id="PF00296">
    <property type="entry name" value="Bac_luciferase"/>
    <property type="match status" value="1"/>
</dbReference>
<dbReference type="EMBL" id="JACCBN010000001">
    <property type="protein sequence ID" value="NYD34501.1"/>
    <property type="molecule type" value="Genomic_DNA"/>
</dbReference>
<name>A0A7Y9DS33_9PSEU</name>
<dbReference type="RefSeq" id="WP_179792443.1">
    <property type="nucleotide sequence ID" value="NZ_BAABHP010000018.1"/>
</dbReference>
<keyword evidence="3" id="KW-0560">Oxidoreductase</keyword>
<sequence length="299" mass="32418">MVSDASRPFRFGVVMIGDVTASWADRCRRAETLGFDTVLVADHLGRPGPFAALGAAAVATERARVGTFVLNAAFHDPLLLAREVATLDALSGGRVELGLGAGYVRSEFDALGLRYGTAGERLDGLEEFLDRLAPLLADSTAVQRPIPLFLGGNGNRMLRLAARRAQIVGFSGTTTDRDGRLSLIGGSDYADRVRHARAEAGDRAEEIEWNALLQVVEITDDREGRAEEVRRERAPHLTLDEFLAAPTVLVGSAEEMATELDTRRRDLGLSYITVLEPAMESMAQVRSALVSTQWGYHPT</sequence>
<dbReference type="InterPro" id="IPR036661">
    <property type="entry name" value="Luciferase-like_sf"/>
</dbReference>
<dbReference type="InterPro" id="IPR011251">
    <property type="entry name" value="Luciferase-like_dom"/>
</dbReference>
<gene>
    <name evidence="6" type="ORF">BJ983_000603</name>
</gene>
<dbReference type="GO" id="GO:0004497">
    <property type="term" value="F:monooxygenase activity"/>
    <property type="evidence" value="ECO:0007669"/>
    <property type="project" value="UniProtKB-KW"/>
</dbReference>
<keyword evidence="4" id="KW-0503">Monooxygenase</keyword>
<comment type="caution">
    <text evidence="6">The sequence shown here is derived from an EMBL/GenBank/DDBJ whole genome shotgun (WGS) entry which is preliminary data.</text>
</comment>
<protein>
    <submittedName>
        <fullName evidence="6">Putative F420-dependent oxidoreductase</fullName>
    </submittedName>
</protein>
<dbReference type="Proteomes" id="UP000535890">
    <property type="component" value="Unassembled WGS sequence"/>
</dbReference>
<keyword evidence="2" id="KW-0288">FMN</keyword>
<evidence type="ECO:0000256" key="1">
    <source>
        <dbReference type="ARBA" id="ARBA00022630"/>
    </source>
</evidence>
<dbReference type="SUPFAM" id="SSF51679">
    <property type="entry name" value="Bacterial luciferase-like"/>
    <property type="match status" value="1"/>
</dbReference>
<evidence type="ECO:0000256" key="2">
    <source>
        <dbReference type="ARBA" id="ARBA00022643"/>
    </source>
</evidence>
<organism evidence="6 7">
    <name type="scientific">Actinomycetospora corticicola</name>
    <dbReference type="NCBI Taxonomy" id="663602"/>
    <lineage>
        <taxon>Bacteria</taxon>
        <taxon>Bacillati</taxon>
        <taxon>Actinomycetota</taxon>
        <taxon>Actinomycetes</taxon>
        <taxon>Pseudonocardiales</taxon>
        <taxon>Pseudonocardiaceae</taxon>
        <taxon>Actinomycetospora</taxon>
    </lineage>
</organism>
<dbReference type="AlphaFoldDB" id="A0A7Y9DS33"/>
<dbReference type="InterPro" id="IPR019923">
    <property type="entry name" value="Lucif-like_OxRdtase_MSMEG_2516"/>
</dbReference>
<proteinExistence type="predicted"/>